<evidence type="ECO:0000313" key="4">
    <source>
        <dbReference type="Proteomes" id="UP000236754"/>
    </source>
</evidence>
<feature type="region of interest" description="Disordered" evidence="1">
    <location>
        <begin position="120"/>
        <end position="146"/>
    </location>
</feature>
<dbReference type="OrthoDB" id="3386996at2"/>
<dbReference type="Gene3D" id="1.10.260.40">
    <property type="entry name" value="lambda repressor-like DNA-binding domains"/>
    <property type="match status" value="1"/>
</dbReference>
<dbReference type="Pfam" id="PF10901">
    <property type="entry name" value="DUF2690"/>
    <property type="match status" value="1"/>
</dbReference>
<dbReference type="Pfam" id="PF13560">
    <property type="entry name" value="HTH_31"/>
    <property type="match status" value="1"/>
</dbReference>
<gene>
    <name evidence="3" type="ORF">SAMN05216223_101326</name>
</gene>
<proteinExistence type="predicted"/>
<dbReference type="RefSeq" id="WP_160144964.1">
    <property type="nucleotide sequence ID" value="NZ_FNVU01000001.1"/>
</dbReference>
<feature type="domain" description="HTH cro/C1-type" evidence="2">
    <location>
        <begin position="17"/>
        <end position="72"/>
    </location>
</feature>
<dbReference type="SMART" id="SM00530">
    <property type="entry name" value="HTH_XRE"/>
    <property type="match status" value="1"/>
</dbReference>
<feature type="compositionally biased region" description="Pro residues" evidence="1">
    <location>
        <begin position="127"/>
        <end position="142"/>
    </location>
</feature>
<evidence type="ECO:0000313" key="3">
    <source>
        <dbReference type="EMBL" id="SEF55728.1"/>
    </source>
</evidence>
<keyword evidence="4" id="KW-1185">Reference proteome</keyword>
<evidence type="ECO:0000259" key="2">
    <source>
        <dbReference type="SMART" id="SM00530"/>
    </source>
</evidence>
<evidence type="ECO:0000256" key="1">
    <source>
        <dbReference type="SAM" id="MobiDB-lite"/>
    </source>
</evidence>
<accession>A0A1H5T0M7</accession>
<dbReference type="InterPro" id="IPR001387">
    <property type="entry name" value="Cro/C1-type_HTH"/>
</dbReference>
<dbReference type="GO" id="GO:0003677">
    <property type="term" value="F:DNA binding"/>
    <property type="evidence" value="ECO:0007669"/>
    <property type="project" value="InterPro"/>
</dbReference>
<sequence length="303" mass="31243">MIDGRGLSPEAARLARELRGLRERTGLTLAALAARTTYSKSSWERYLNGKALPPRSAVTELCALADEPPRRLTVLLQLATRSSHAAAGPEDAGPVGASAPAARAGAVADSAAPNIVSRNGTSAVTTVPPPSAPGPPGRPAPSGPASVRWRGVRRPAVVVALGCVLAAGLCYALWPSSGPAPGPAATCQGPACDGKSPASTFCGVHLVNLTTFRATGRERIDIHYSRSCDTAWARLSRSRVGDRITVSAGTGRSWDVRVTDGYDAQGYVYTPMAVVDAHRKVTVCLRPSTGAGQCFAARAPSGG</sequence>
<dbReference type="SUPFAM" id="SSF47413">
    <property type="entry name" value="lambda repressor-like DNA-binding domains"/>
    <property type="match status" value="1"/>
</dbReference>
<reference evidence="3 4" key="1">
    <citation type="submission" date="2016-10" db="EMBL/GenBank/DDBJ databases">
        <authorList>
            <person name="de Groot N.N."/>
        </authorList>
    </citation>
    <scope>NUCLEOTIDE SEQUENCE [LARGE SCALE GENOMIC DNA]</scope>
    <source>
        <strain evidence="3 4">CGMCC 4.2023</strain>
    </source>
</reference>
<organism evidence="3 4">
    <name type="scientific">Actinacidiphila yanglinensis</name>
    <dbReference type="NCBI Taxonomy" id="310779"/>
    <lineage>
        <taxon>Bacteria</taxon>
        <taxon>Bacillati</taxon>
        <taxon>Actinomycetota</taxon>
        <taxon>Actinomycetes</taxon>
        <taxon>Kitasatosporales</taxon>
        <taxon>Streptomycetaceae</taxon>
        <taxon>Actinacidiphila</taxon>
    </lineage>
</organism>
<dbReference type="EMBL" id="FNVU01000001">
    <property type="protein sequence ID" value="SEF55728.1"/>
    <property type="molecule type" value="Genomic_DNA"/>
</dbReference>
<dbReference type="InterPro" id="IPR010982">
    <property type="entry name" value="Lambda_DNA-bd_dom_sf"/>
</dbReference>
<dbReference type="AlphaFoldDB" id="A0A1H5T0M7"/>
<name>A0A1H5T0M7_9ACTN</name>
<dbReference type="CDD" id="cd00093">
    <property type="entry name" value="HTH_XRE"/>
    <property type="match status" value="1"/>
</dbReference>
<dbReference type="Proteomes" id="UP000236754">
    <property type="component" value="Unassembled WGS sequence"/>
</dbReference>
<protein>
    <submittedName>
        <fullName evidence="3">Helix-turn-helix domain-containing protein</fullName>
    </submittedName>
</protein>
<dbReference type="InterPro" id="IPR021224">
    <property type="entry name" value="DUF2690"/>
</dbReference>